<dbReference type="PROSITE" id="PS50943">
    <property type="entry name" value="HTH_CROC1"/>
    <property type="match status" value="1"/>
</dbReference>
<evidence type="ECO:0000256" key="1">
    <source>
        <dbReference type="ARBA" id="ARBA00023125"/>
    </source>
</evidence>
<dbReference type="AlphaFoldDB" id="A0A645JBC4"/>
<dbReference type="SMART" id="SM00530">
    <property type="entry name" value="HTH_XRE"/>
    <property type="match status" value="1"/>
</dbReference>
<dbReference type="Pfam" id="PF01381">
    <property type="entry name" value="HTH_3"/>
    <property type="match status" value="1"/>
</dbReference>
<feature type="domain" description="HTH cro/C1-type" evidence="2">
    <location>
        <begin position="21"/>
        <end position="75"/>
    </location>
</feature>
<evidence type="ECO:0000313" key="3">
    <source>
        <dbReference type="EMBL" id="MPN60452.1"/>
    </source>
</evidence>
<dbReference type="PANTHER" id="PTHR46558">
    <property type="entry name" value="TRACRIPTIONAL REGULATORY PROTEIN-RELATED-RELATED"/>
    <property type="match status" value="1"/>
</dbReference>
<dbReference type="InterPro" id="IPR010982">
    <property type="entry name" value="Lambda_DNA-bd_dom_sf"/>
</dbReference>
<proteinExistence type="predicted"/>
<organism evidence="3">
    <name type="scientific">bioreactor metagenome</name>
    <dbReference type="NCBI Taxonomy" id="1076179"/>
    <lineage>
        <taxon>unclassified sequences</taxon>
        <taxon>metagenomes</taxon>
        <taxon>ecological metagenomes</taxon>
    </lineage>
</organism>
<comment type="caution">
    <text evidence="3">The sequence shown here is derived from an EMBL/GenBank/DDBJ whole genome shotgun (WGS) entry which is preliminary data.</text>
</comment>
<dbReference type="CDD" id="cd00093">
    <property type="entry name" value="HTH_XRE"/>
    <property type="match status" value="1"/>
</dbReference>
<dbReference type="PANTHER" id="PTHR46558:SF3">
    <property type="entry name" value="TRANSCRIPTIONAL REGULATOR"/>
    <property type="match status" value="1"/>
</dbReference>
<evidence type="ECO:0000259" key="2">
    <source>
        <dbReference type="PROSITE" id="PS50943"/>
    </source>
</evidence>
<dbReference type="SUPFAM" id="SSF47413">
    <property type="entry name" value="lambda repressor-like DNA-binding domains"/>
    <property type="match status" value="1"/>
</dbReference>
<accession>A0A645JBC4</accession>
<keyword evidence="1" id="KW-0238">DNA-binding</keyword>
<reference evidence="3" key="1">
    <citation type="submission" date="2019-08" db="EMBL/GenBank/DDBJ databases">
        <authorList>
            <person name="Kucharzyk K."/>
            <person name="Murdoch R.W."/>
            <person name="Higgins S."/>
            <person name="Loffler F."/>
        </authorList>
    </citation>
    <scope>NUCLEOTIDE SEQUENCE</scope>
</reference>
<dbReference type="Gene3D" id="1.10.260.40">
    <property type="entry name" value="lambda repressor-like DNA-binding domains"/>
    <property type="match status" value="1"/>
</dbReference>
<dbReference type="EMBL" id="VSSQ01135736">
    <property type="protein sequence ID" value="MPN60452.1"/>
    <property type="molecule type" value="Genomic_DNA"/>
</dbReference>
<gene>
    <name evidence="3" type="ORF">SDC9_208180</name>
</gene>
<dbReference type="InterPro" id="IPR001387">
    <property type="entry name" value="Cro/C1-type_HTH"/>
</dbReference>
<protein>
    <recommendedName>
        <fullName evidence="2">HTH cro/C1-type domain-containing protein</fullName>
    </recommendedName>
</protein>
<name>A0A645JBC4_9ZZZZ</name>
<dbReference type="GO" id="GO:0003677">
    <property type="term" value="F:DNA binding"/>
    <property type="evidence" value="ECO:0007669"/>
    <property type="project" value="UniProtKB-KW"/>
</dbReference>
<sequence>MYDTIFLSSQRGEHMGKNLKLKSARALMDMSQKDVADAVGVTRQTINAIENGDYNPTIRLCIAICKTLGKTLDQLFWEDEYNEKN</sequence>